<evidence type="ECO:0000313" key="6">
    <source>
        <dbReference type="Proteomes" id="UP001169006"/>
    </source>
</evidence>
<dbReference type="PRINTS" id="PR00038">
    <property type="entry name" value="HTHLUXR"/>
</dbReference>
<dbReference type="Proteomes" id="UP001169006">
    <property type="component" value="Unassembled WGS sequence"/>
</dbReference>
<evidence type="ECO:0000313" key="5">
    <source>
        <dbReference type="EMBL" id="MDO1583099.1"/>
    </source>
</evidence>
<dbReference type="CDD" id="cd06170">
    <property type="entry name" value="LuxR_C_like"/>
    <property type="match status" value="1"/>
</dbReference>
<dbReference type="InterPro" id="IPR000792">
    <property type="entry name" value="Tscrpt_reg_LuxR_C"/>
</dbReference>
<keyword evidence="1" id="KW-0805">Transcription regulation</keyword>
<proteinExistence type="predicted"/>
<evidence type="ECO:0000256" key="1">
    <source>
        <dbReference type="ARBA" id="ARBA00023015"/>
    </source>
</evidence>
<dbReference type="PROSITE" id="PS50043">
    <property type="entry name" value="HTH_LUXR_2"/>
    <property type="match status" value="1"/>
</dbReference>
<keyword evidence="6" id="KW-1185">Reference proteome</keyword>
<dbReference type="InterPro" id="IPR036388">
    <property type="entry name" value="WH-like_DNA-bd_sf"/>
</dbReference>
<sequence>MTESTEENSLFEKAFAAIEGSEDVEAALLRFRDLYAVSHVTYHLAQTIADKVDAPFVRTTYSPEWVSRYLLKGYVQADPIAKRGFQSTLPFDWAEVEVTPEAAQLLMDAISHGLGPSGYSIPVIDRANRRALLSINDARQADWPEFLKRHRGDWLELSHRIHKLALRELYGENDPVPNLGPRELECLSWAAQGKDYKTIALILAISEHTARDYLKSARYKLGCANIPQAISKAIKLRLIDP</sequence>
<reference evidence="5" key="2">
    <citation type="submission" date="2023-07" db="EMBL/GenBank/DDBJ databases">
        <authorList>
            <person name="Sun H."/>
        </authorList>
    </citation>
    <scope>NUCLEOTIDE SEQUENCE</scope>
    <source>
        <strain evidence="5">05753</strain>
    </source>
</reference>
<keyword evidence="2" id="KW-0238">DNA-binding</keyword>
<dbReference type="SUPFAM" id="SSF46894">
    <property type="entry name" value="C-terminal effector domain of the bipartite response regulators"/>
    <property type="match status" value="1"/>
</dbReference>
<keyword evidence="3" id="KW-0804">Transcription</keyword>
<dbReference type="Pfam" id="PF03472">
    <property type="entry name" value="Autoind_bind"/>
    <property type="match status" value="1"/>
</dbReference>
<dbReference type="Pfam" id="PF00196">
    <property type="entry name" value="GerE"/>
    <property type="match status" value="1"/>
</dbReference>
<dbReference type="Gene3D" id="1.10.10.10">
    <property type="entry name" value="Winged helix-like DNA-binding domain superfamily/Winged helix DNA-binding domain"/>
    <property type="match status" value="1"/>
</dbReference>
<accession>A0ABT8SY26</accession>
<comment type="caution">
    <text evidence="5">The sequence shown here is derived from an EMBL/GenBank/DDBJ whole genome shotgun (WGS) entry which is preliminary data.</text>
</comment>
<feature type="domain" description="HTH luxR-type" evidence="4">
    <location>
        <begin position="172"/>
        <end position="237"/>
    </location>
</feature>
<protein>
    <submittedName>
        <fullName evidence="5">LuxR family transcriptional regulator</fullName>
    </submittedName>
</protein>
<dbReference type="RefSeq" id="WP_302077255.1">
    <property type="nucleotide sequence ID" value="NZ_JAUKWQ010000003.1"/>
</dbReference>
<dbReference type="Gene3D" id="3.30.450.80">
    <property type="entry name" value="Transcription factor LuxR-like, autoinducer-binding domain"/>
    <property type="match status" value="1"/>
</dbReference>
<organism evidence="5 6">
    <name type="scientific">Rhizobium oryzicola</name>
    <dbReference type="NCBI Taxonomy" id="1232668"/>
    <lineage>
        <taxon>Bacteria</taxon>
        <taxon>Pseudomonadati</taxon>
        <taxon>Pseudomonadota</taxon>
        <taxon>Alphaproteobacteria</taxon>
        <taxon>Hyphomicrobiales</taxon>
        <taxon>Rhizobiaceae</taxon>
        <taxon>Rhizobium/Agrobacterium group</taxon>
        <taxon>Rhizobium</taxon>
    </lineage>
</organism>
<dbReference type="EMBL" id="JAUKWQ010000003">
    <property type="protein sequence ID" value="MDO1583099.1"/>
    <property type="molecule type" value="Genomic_DNA"/>
</dbReference>
<dbReference type="SUPFAM" id="SSF75516">
    <property type="entry name" value="Pheromone-binding domain of LuxR-like quorum-sensing transcription factors"/>
    <property type="match status" value="1"/>
</dbReference>
<dbReference type="PANTHER" id="PTHR44688">
    <property type="entry name" value="DNA-BINDING TRANSCRIPTIONAL ACTIVATOR DEVR_DOSR"/>
    <property type="match status" value="1"/>
</dbReference>
<name>A0ABT8SY26_9HYPH</name>
<gene>
    <name evidence="5" type="ORF">Q2T52_13490</name>
</gene>
<dbReference type="SMART" id="SM00421">
    <property type="entry name" value="HTH_LUXR"/>
    <property type="match status" value="1"/>
</dbReference>
<dbReference type="InterPro" id="IPR036693">
    <property type="entry name" value="TF_LuxR_autoind-bd_dom_sf"/>
</dbReference>
<evidence type="ECO:0000256" key="2">
    <source>
        <dbReference type="ARBA" id="ARBA00023125"/>
    </source>
</evidence>
<evidence type="ECO:0000256" key="3">
    <source>
        <dbReference type="ARBA" id="ARBA00023163"/>
    </source>
</evidence>
<dbReference type="InterPro" id="IPR016032">
    <property type="entry name" value="Sig_transdc_resp-reg_C-effctor"/>
</dbReference>
<dbReference type="PANTHER" id="PTHR44688:SF16">
    <property type="entry name" value="DNA-BINDING TRANSCRIPTIONAL ACTIVATOR DEVR_DOSR"/>
    <property type="match status" value="1"/>
</dbReference>
<dbReference type="InterPro" id="IPR005143">
    <property type="entry name" value="TF_LuxR_autoind-bd_dom"/>
</dbReference>
<evidence type="ECO:0000259" key="4">
    <source>
        <dbReference type="PROSITE" id="PS50043"/>
    </source>
</evidence>
<reference evidence="5" key="1">
    <citation type="journal article" date="2015" name="Int. J. Syst. Evol. Microbiol.">
        <title>Rhizobium oryzicola sp. nov., potential plant-growth-promoting endophytic bacteria isolated from rice roots.</title>
        <authorList>
            <person name="Zhang X.X."/>
            <person name="Gao J.S."/>
            <person name="Cao Y.H."/>
            <person name="Sheirdil R.A."/>
            <person name="Wang X.C."/>
            <person name="Zhang L."/>
        </authorList>
    </citation>
    <scope>NUCLEOTIDE SEQUENCE</scope>
    <source>
        <strain evidence="5">05753</strain>
    </source>
</reference>